<gene>
    <name evidence="1" type="ORF">GGE12_001870</name>
</gene>
<dbReference type="AlphaFoldDB" id="A0A7W6WDS7"/>
<protein>
    <submittedName>
        <fullName evidence="1">Uncharacterized protein</fullName>
    </submittedName>
</protein>
<comment type="caution">
    <text evidence="1">The sequence shown here is derived from an EMBL/GenBank/DDBJ whole genome shotgun (WGS) entry which is preliminary data.</text>
</comment>
<evidence type="ECO:0000313" key="2">
    <source>
        <dbReference type="Proteomes" id="UP000533641"/>
    </source>
</evidence>
<organism evidence="1 2">
    <name type="scientific">Rhizobium mongolense</name>
    <dbReference type="NCBI Taxonomy" id="57676"/>
    <lineage>
        <taxon>Bacteria</taxon>
        <taxon>Pseudomonadati</taxon>
        <taxon>Pseudomonadota</taxon>
        <taxon>Alphaproteobacteria</taxon>
        <taxon>Hyphomicrobiales</taxon>
        <taxon>Rhizobiaceae</taxon>
        <taxon>Rhizobium/Agrobacterium group</taxon>
        <taxon>Rhizobium</taxon>
    </lineage>
</organism>
<dbReference type="Proteomes" id="UP000533641">
    <property type="component" value="Unassembled WGS sequence"/>
</dbReference>
<dbReference type="EMBL" id="JACIGM010000003">
    <property type="protein sequence ID" value="MBB4274115.1"/>
    <property type="molecule type" value="Genomic_DNA"/>
</dbReference>
<reference evidence="1 2" key="1">
    <citation type="submission" date="2020-08" db="EMBL/GenBank/DDBJ databases">
        <title>Genomic Encyclopedia of Type Strains, Phase IV (KMG-V): Genome sequencing to study the core and pangenomes of soil and plant-associated prokaryotes.</title>
        <authorList>
            <person name="Whitman W."/>
        </authorList>
    </citation>
    <scope>NUCLEOTIDE SEQUENCE [LARGE SCALE GENOMIC DNA]</scope>
    <source>
        <strain evidence="1 2">SEMIA 402</strain>
    </source>
</reference>
<dbReference type="RefSeq" id="WP_183924587.1">
    <property type="nucleotide sequence ID" value="NZ_JACIGM010000003.1"/>
</dbReference>
<name>A0A7W6WDS7_9HYPH</name>
<evidence type="ECO:0000313" key="1">
    <source>
        <dbReference type="EMBL" id="MBB4274115.1"/>
    </source>
</evidence>
<sequence>MPHRWTEEMKRMRVLPAAEKPSIFRTFIAKECGVPLTVRDARSHLFLLATGALAGRPRLIAVDDDKTILMSLADLEGILLDLALAKFVEGLRKVPRRKVQNR</sequence>
<proteinExistence type="predicted"/>
<accession>A0A7W6WDS7</accession>